<keyword evidence="1" id="KW-0472">Membrane</keyword>
<gene>
    <name evidence="2" type="ORF">SAMN04488018_106180</name>
</gene>
<dbReference type="EMBL" id="FNYS01000006">
    <property type="protein sequence ID" value="SEI90110.1"/>
    <property type="molecule type" value="Genomic_DNA"/>
</dbReference>
<keyword evidence="1" id="KW-0812">Transmembrane</keyword>
<protein>
    <recommendedName>
        <fullName evidence="4">CAAX protease self-immunity</fullName>
    </recommendedName>
</protein>
<reference evidence="2 3" key="1">
    <citation type="submission" date="2016-10" db="EMBL/GenBank/DDBJ databases">
        <authorList>
            <person name="de Groot N.N."/>
        </authorList>
    </citation>
    <scope>NUCLEOTIDE SEQUENCE [LARGE SCALE GENOMIC DNA]</scope>
    <source>
        <strain evidence="2 3">DSM 23048</strain>
    </source>
</reference>
<sequence>MTITHIVFFYIMPFYNAILAIILVFIASLYFGYLTKVTKQNILICGIIHTLFNYIHFFIYCYF</sequence>
<accession>A0A1H6UPD5</accession>
<dbReference type="Proteomes" id="UP000183077">
    <property type="component" value="Unassembled WGS sequence"/>
</dbReference>
<evidence type="ECO:0000256" key="1">
    <source>
        <dbReference type="SAM" id="Phobius"/>
    </source>
</evidence>
<feature type="transmembrane region" description="Helical" evidence="1">
    <location>
        <begin position="6"/>
        <end position="30"/>
    </location>
</feature>
<evidence type="ECO:0000313" key="3">
    <source>
        <dbReference type="Proteomes" id="UP000183077"/>
    </source>
</evidence>
<organism evidence="2 3">
    <name type="scientific">Myroides marinus</name>
    <dbReference type="NCBI Taxonomy" id="703342"/>
    <lineage>
        <taxon>Bacteria</taxon>
        <taxon>Pseudomonadati</taxon>
        <taxon>Bacteroidota</taxon>
        <taxon>Flavobacteriia</taxon>
        <taxon>Flavobacteriales</taxon>
        <taxon>Flavobacteriaceae</taxon>
        <taxon>Myroides</taxon>
    </lineage>
</organism>
<dbReference type="AlphaFoldDB" id="A0A1H6UPD5"/>
<keyword evidence="1" id="KW-1133">Transmembrane helix</keyword>
<dbReference type="RefSeq" id="WP_083394400.1">
    <property type="nucleotide sequence ID" value="NZ_FNYS01000006.1"/>
</dbReference>
<dbReference type="GeneID" id="95972239"/>
<name>A0A1H6UPD5_9FLAO</name>
<evidence type="ECO:0000313" key="2">
    <source>
        <dbReference type="EMBL" id="SEI90110.1"/>
    </source>
</evidence>
<evidence type="ECO:0008006" key="4">
    <source>
        <dbReference type="Google" id="ProtNLM"/>
    </source>
</evidence>
<proteinExistence type="predicted"/>
<feature type="transmembrane region" description="Helical" evidence="1">
    <location>
        <begin position="42"/>
        <end position="60"/>
    </location>
</feature>